<organism evidence="2 3">
    <name type="scientific">Aldrovandia affinis</name>
    <dbReference type="NCBI Taxonomy" id="143900"/>
    <lineage>
        <taxon>Eukaryota</taxon>
        <taxon>Metazoa</taxon>
        <taxon>Chordata</taxon>
        <taxon>Craniata</taxon>
        <taxon>Vertebrata</taxon>
        <taxon>Euteleostomi</taxon>
        <taxon>Actinopterygii</taxon>
        <taxon>Neopterygii</taxon>
        <taxon>Teleostei</taxon>
        <taxon>Notacanthiformes</taxon>
        <taxon>Halosauridae</taxon>
        <taxon>Aldrovandia</taxon>
    </lineage>
</organism>
<feature type="compositionally biased region" description="Basic and acidic residues" evidence="1">
    <location>
        <begin position="29"/>
        <end position="38"/>
    </location>
</feature>
<comment type="caution">
    <text evidence="2">The sequence shown here is derived from an EMBL/GenBank/DDBJ whole genome shotgun (WGS) entry which is preliminary data.</text>
</comment>
<sequence length="91" mass="10569">MWLCRYPSRLLYDTVSARHVESIPAKTSPRYESEEFVSRQRLKKRGAPGKAVERLTDPQPQRLTFKSQLLTGRPRQNHFTLRETSATSLPL</sequence>
<protein>
    <submittedName>
        <fullName evidence="2">Uncharacterized protein</fullName>
    </submittedName>
</protein>
<feature type="region of interest" description="Disordered" evidence="1">
    <location>
        <begin position="22"/>
        <end position="54"/>
    </location>
</feature>
<evidence type="ECO:0000313" key="3">
    <source>
        <dbReference type="Proteomes" id="UP001221898"/>
    </source>
</evidence>
<name>A0AAD7WSI1_9TELE</name>
<gene>
    <name evidence="2" type="ORF">AAFF_G00274940</name>
</gene>
<accession>A0AAD7WSI1</accession>
<dbReference type="AlphaFoldDB" id="A0AAD7WSI1"/>
<dbReference type="EMBL" id="JAINUG010000038">
    <property type="protein sequence ID" value="KAJ8407637.1"/>
    <property type="molecule type" value="Genomic_DNA"/>
</dbReference>
<reference evidence="2" key="1">
    <citation type="journal article" date="2023" name="Science">
        <title>Genome structures resolve the early diversification of teleost fishes.</title>
        <authorList>
            <person name="Parey E."/>
            <person name="Louis A."/>
            <person name="Montfort J."/>
            <person name="Bouchez O."/>
            <person name="Roques C."/>
            <person name="Iampietro C."/>
            <person name="Lluch J."/>
            <person name="Castinel A."/>
            <person name="Donnadieu C."/>
            <person name="Desvignes T."/>
            <person name="Floi Bucao C."/>
            <person name="Jouanno E."/>
            <person name="Wen M."/>
            <person name="Mejri S."/>
            <person name="Dirks R."/>
            <person name="Jansen H."/>
            <person name="Henkel C."/>
            <person name="Chen W.J."/>
            <person name="Zahm M."/>
            <person name="Cabau C."/>
            <person name="Klopp C."/>
            <person name="Thompson A.W."/>
            <person name="Robinson-Rechavi M."/>
            <person name="Braasch I."/>
            <person name="Lecointre G."/>
            <person name="Bobe J."/>
            <person name="Postlethwait J.H."/>
            <person name="Berthelot C."/>
            <person name="Roest Crollius H."/>
            <person name="Guiguen Y."/>
        </authorList>
    </citation>
    <scope>NUCLEOTIDE SEQUENCE</scope>
    <source>
        <strain evidence="2">NC1722</strain>
    </source>
</reference>
<evidence type="ECO:0000256" key="1">
    <source>
        <dbReference type="SAM" id="MobiDB-lite"/>
    </source>
</evidence>
<keyword evidence="3" id="KW-1185">Reference proteome</keyword>
<dbReference type="Proteomes" id="UP001221898">
    <property type="component" value="Unassembled WGS sequence"/>
</dbReference>
<proteinExistence type="predicted"/>
<evidence type="ECO:0000313" key="2">
    <source>
        <dbReference type="EMBL" id="KAJ8407637.1"/>
    </source>
</evidence>